<keyword evidence="5 6" id="KW-0472">Membrane</keyword>
<comment type="subcellular location">
    <subcellularLocation>
        <location evidence="1">Cell membrane</location>
        <topology evidence="1">Multi-pass membrane protein</topology>
    </subcellularLocation>
</comment>
<dbReference type="Proteomes" id="UP000189674">
    <property type="component" value="Chromosome"/>
</dbReference>
<evidence type="ECO:0000256" key="4">
    <source>
        <dbReference type="ARBA" id="ARBA00022989"/>
    </source>
</evidence>
<dbReference type="RefSeq" id="WP_205847959.1">
    <property type="nucleotide sequence ID" value="NZ_CP019791.1"/>
</dbReference>
<evidence type="ECO:0000256" key="1">
    <source>
        <dbReference type="ARBA" id="ARBA00004651"/>
    </source>
</evidence>
<keyword evidence="2" id="KW-1003">Cell membrane</keyword>
<keyword evidence="3 6" id="KW-0812">Transmembrane</keyword>
<name>A0A1U9NGZ0_9BACT</name>
<feature type="transmembrane region" description="Helical" evidence="6">
    <location>
        <begin position="6"/>
        <end position="27"/>
    </location>
</feature>
<dbReference type="GO" id="GO:0005886">
    <property type="term" value="C:plasma membrane"/>
    <property type="evidence" value="ECO:0007669"/>
    <property type="project" value="UniProtKB-SubCell"/>
</dbReference>
<evidence type="ECO:0000256" key="2">
    <source>
        <dbReference type="ARBA" id="ARBA00022475"/>
    </source>
</evidence>
<feature type="domain" description="Cardiolipin synthase N-terminal" evidence="7">
    <location>
        <begin position="69"/>
        <end position="112"/>
    </location>
</feature>
<accession>A0A1U9NGZ0</accession>
<evidence type="ECO:0000256" key="5">
    <source>
        <dbReference type="ARBA" id="ARBA00023136"/>
    </source>
</evidence>
<keyword evidence="4 6" id="KW-1133">Transmembrane helix</keyword>
<protein>
    <recommendedName>
        <fullName evidence="7">Cardiolipin synthase N-terminal domain-containing protein</fullName>
    </recommendedName>
</protein>
<organism evidence="8 9">
    <name type="scientific">Anaerohalosphaera lusitana</name>
    <dbReference type="NCBI Taxonomy" id="1936003"/>
    <lineage>
        <taxon>Bacteria</taxon>
        <taxon>Pseudomonadati</taxon>
        <taxon>Planctomycetota</taxon>
        <taxon>Phycisphaerae</taxon>
        <taxon>Sedimentisphaerales</taxon>
        <taxon>Anaerohalosphaeraceae</taxon>
        <taxon>Anaerohalosphaera</taxon>
    </lineage>
</organism>
<evidence type="ECO:0000313" key="9">
    <source>
        <dbReference type="Proteomes" id="UP000189674"/>
    </source>
</evidence>
<evidence type="ECO:0000313" key="8">
    <source>
        <dbReference type="EMBL" id="AQT67201.1"/>
    </source>
</evidence>
<dbReference type="AlphaFoldDB" id="A0A1U9NGZ0"/>
<feature type="transmembrane region" description="Helical" evidence="6">
    <location>
        <begin position="90"/>
        <end position="110"/>
    </location>
</feature>
<reference evidence="9" key="1">
    <citation type="submission" date="2017-02" db="EMBL/GenBank/DDBJ databases">
        <title>Comparative genomics and description of representatives of a novel lineage of planctomycetes thriving in anoxic sediments.</title>
        <authorList>
            <person name="Spring S."/>
            <person name="Bunk B."/>
            <person name="Sproer C."/>
        </authorList>
    </citation>
    <scope>NUCLEOTIDE SEQUENCE [LARGE SCALE GENOMIC DNA]</scope>
    <source>
        <strain evidence="9">ST-NAGAB-D1</strain>
    </source>
</reference>
<evidence type="ECO:0000256" key="3">
    <source>
        <dbReference type="ARBA" id="ARBA00022692"/>
    </source>
</evidence>
<dbReference type="KEGG" id="alus:STSP2_00344"/>
<feature type="transmembrane region" description="Helical" evidence="6">
    <location>
        <begin position="52"/>
        <end position="74"/>
    </location>
</feature>
<proteinExistence type="predicted"/>
<keyword evidence="9" id="KW-1185">Reference proteome</keyword>
<gene>
    <name evidence="8" type="ORF">STSP2_00344</name>
</gene>
<dbReference type="InterPro" id="IPR027379">
    <property type="entry name" value="CLS_N"/>
</dbReference>
<dbReference type="EMBL" id="CP019791">
    <property type="protein sequence ID" value="AQT67201.1"/>
    <property type="molecule type" value="Genomic_DNA"/>
</dbReference>
<sequence precursor="true">MRYEWIALLIIVAGSLFCGFAQADVSGPDAEFNAPMRVQFDHRQGPVMKRNIFCGLPCCFLPIGLIALVLWIWALVDCVTKEPSEGNDKIVWVLVIVLTNWLGALIYLLVRRPQRKREIGE</sequence>
<dbReference type="STRING" id="1936003.STSP2_00344"/>
<dbReference type="Pfam" id="PF13396">
    <property type="entry name" value="PLDc_N"/>
    <property type="match status" value="1"/>
</dbReference>
<evidence type="ECO:0000259" key="7">
    <source>
        <dbReference type="Pfam" id="PF13396"/>
    </source>
</evidence>
<evidence type="ECO:0000256" key="6">
    <source>
        <dbReference type="SAM" id="Phobius"/>
    </source>
</evidence>